<organism evidence="1 2">
    <name type="scientific">Leersia perrieri</name>
    <dbReference type="NCBI Taxonomy" id="77586"/>
    <lineage>
        <taxon>Eukaryota</taxon>
        <taxon>Viridiplantae</taxon>
        <taxon>Streptophyta</taxon>
        <taxon>Embryophyta</taxon>
        <taxon>Tracheophyta</taxon>
        <taxon>Spermatophyta</taxon>
        <taxon>Magnoliopsida</taxon>
        <taxon>Liliopsida</taxon>
        <taxon>Poales</taxon>
        <taxon>Poaceae</taxon>
        <taxon>BOP clade</taxon>
        <taxon>Oryzoideae</taxon>
        <taxon>Oryzeae</taxon>
        <taxon>Oryzinae</taxon>
        <taxon>Leersia</taxon>
    </lineage>
</organism>
<dbReference type="Proteomes" id="UP000032180">
    <property type="component" value="Chromosome 9"/>
</dbReference>
<reference evidence="1 2" key="1">
    <citation type="submission" date="2012-08" db="EMBL/GenBank/DDBJ databases">
        <title>Oryza genome evolution.</title>
        <authorList>
            <person name="Wing R.A."/>
        </authorList>
    </citation>
    <scope>NUCLEOTIDE SEQUENCE</scope>
</reference>
<name>A0A0D9XEJ7_9ORYZ</name>
<accession>A0A0D9XEJ7</accession>
<protein>
    <recommendedName>
        <fullName evidence="3">Alpha/beta hydrolase fold-3 domain-containing protein</fullName>
    </recommendedName>
</protein>
<evidence type="ECO:0000313" key="2">
    <source>
        <dbReference type="Proteomes" id="UP000032180"/>
    </source>
</evidence>
<dbReference type="eggNOG" id="KOG1515">
    <property type="taxonomic scope" value="Eukaryota"/>
</dbReference>
<evidence type="ECO:0008006" key="3">
    <source>
        <dbReference type="Google" id="ProtNLM"/>
    </source>
</evidence>
<dbReference type="EnsemblPlants" id="LPERR09G09420.1">
    <property type="protein sequence ID" value="LPERR09G09420.1"/>
    <property type="gene ID" value="LPERR09G09420"/>
</dbReference>
<dbReference type="SUPFAM" id="SSF53474">
    <property type="entry name" value="alpha/beta-Hydrolases"/>
    <property type="match status" value="1"/>
</dbReference>
<proteinExistence type="predicted"/>
<reference evidence="2" key="2">
    <citation type="submission" date="2013-12" db="EMBL/GenBank/DDBJ databases">
        <authorList>
            <person name="Yu Y."/>
            <person name="Lee S."/>
            <person name="de Baynast K."/>
            <person name="Wissotski M."/>
            <person name="Liu L."/>
            <person name="Talag J."/>
            <person name="Goicoechea J."/>
            <person name="Angelova A."/>
            <person name="Jetty R."/>
            <person name="Kudrna D."/>
            <person name="Golser W."/>
            <person name="Rivera L."/>
            <person name="Zhang J."/>
            <person name="Wing R."/>
        </authorList>
    </citation>
    <scope>NUCLEOTIDE SEQUENCE</scope>
</reference>
<sequence>MAEGAPSLKKLGCRKLLVSSTEKDIALARAAAYYQAVMASGWPGMCEWLESKGEEHVFFLDKPECDESDAHGQGGQLPCR</sequence>
<dbReference type="InterPro" id="IPR029058">
    <property type="entry name" value="AB_hydrolase_fold"/>
</dbReference>
<dbReference type="HOGENOM" id="CLU_012494_22_3_1"/>
<dbReference type="Gramene" id="LPERR09G09420.1">
    <property type="protein sequence ID" value="LPERR09G09420.1"/>
    <property type="gene ID" value="LPERR09G09420"/>
</dbReference>
<dbReference type="Gene3D" id="3.40.50.1820">
    <property type="entry name" value="alpha/beta hydrolase"/>
    <property type="match status" value="1"/>
</dbReference>
<dbReference type="AlphaFoldDB" id="A0A0D9XEJ7"/>
<evidence type="ECO:0000313" key="1">
    <source>
        <dbReference type="EnsemblPlants" id="LPERR09G09420.1"/>
    </source>
</evidence>
<dbReference type="STRING" id="77586.A0A0D9XEJ7"/>
<keyword evidence="2" id="KW-1185">Reference proteome</keyword>
<reference evidence="1" key="3">
    <citation type="submission" date="2015-04" db="UniProtKB">
        <authorList>
            <consortium name="EnsemblPlants"/>
        </authorList>
    </citation>
    <scope>IDENTIFICATION</scope>
</reference>